<feature type="domain" description="Protein kinase" evidence="11">
    <location>
        <begin position="458"/>
        <end position="750"/>
    </location>
</feature>
<feature type="domain" description="Protein kinase" evidence="11">
    <location>
        <begin position="88"/>
        <end position="351"/>
    </location>
</feature>
<dbReference type="GO" id="GO:0005524">
    <property type="term" value="F:ATP binding"/>
    <property type="evidence" value="ECO:0007669"/>
    <property type="project" value="UniProtKB-KW"/>
</dbReference>
<gene>
    <name evidence="12" type="ORF">WG66_18726</name>
</gene>
<dbReference type="eggNOG" id="KOG0192">
    <property type="taxonomic scope" value="Eukaryota"/>
</dbReference>
<keyword evidence="3" id="KW-0723">Serine/threonine-protein kinase</keyword>
<dbReference type="CDD" id="cd05574">
    <property type="entry name" value="STKc_phototropin_like"/>
    <property type="match status" value="1"/>
</dbReference>
<keyword evidence="8" id="KW-0067">ATP-binding</keyword>
<dbReference type="SMART" id="SM00220">
    <property type="entry name" value="S_TKc"/>
    <property type="match status" value="2"/>
</dbReference>
<comment type="catalytic activity">
    <reaction evidence="9">
        <text>L-threonyl-[protein] + ATP = O-phospho-L-threonyl-[protein] + ADP + H(+)</text>
        <dbReference type="Rhea" id="RHEA:46608"/>
        <dbReference type="Rhea" id="RHEA-COMP:11060"/>
        <dbReference type="Rhea" id="RHEA-COMP:11605"/>
        <dbReference type="ChEBI" id="CHEBI:15378"/>
        <dbReference type="ChEBI" id="CHEBI:30013"/>
        <dbReference type="ChEBI" id="CHEBI:30616"/>
        <dbReference type="ChEBI" id="CHEBI:61977"/>
        <dbReference type="ChEBI" id="CHEBI:456216"/>
        <dbReference type="EC" id="2.7.11.1"/>
    </reaction>
</comment>
<dbReference type="InterPro" id="IPR011009">
    <property type="entry name" value="Kinase-like_dom_sf"/>
</dbReference>
<proteinExistence type="inferred from homology"/>
<dbReference type="PROSITE" id="PS00108">
    <property type="entry name" value="PROTEIN_KINASE_ST"/>
    <property type="match status" value="2"/>
</dbReference>
<evidence type="ECO:0000313" key="12">
    <source>
        <dbReference type="EMBL" id="KTB28721.1"/>
    </source>
</evidence>
<comment type="caution">
    <text evidence="12">The sequence shown here is derived from an EMBL/GenBank/DDBJ whole genome shotgun (WGS) entry which is preliminary data.</text>
</comment>
<protein>
    <recommendedName>
        <fullName evidence="2">non-specific serine/threonine protein kinase</fullName>
        <ecNumber evidence="2">2.7.11.1</ecNumber>
    </recommendedName>
</protein>
<evidence type="ECO:0000313" key="13">
    <source>
        <dbReference type="Proteomes" id="UP000054988"/>
    </source>
</evidence>
<keyword evidence="4" id="KW-0597">Phosphoprotein</keyword>
<dbReference type="Pfam" id="PF07714">
    <property type="entry name" value="PK_Tyr_Ser-Thr"/>
    <property type="match status" value="1"/>
</dbReference>
<dbReference type="AlphaFoldDB" id="A0A0W0EXE7"/>
<evidence type="ECO:0000256" key="2">
    <source>
        <dbReference type="ARBA" id="ARBA00012513"/>
    </source>
</evidence>
<dbReference type="InterPro" id="IPR008271">
    <property type="entry name" value="Ser/Thr_kinase_AS"/>
</dbReference>
<dbReference type="eggNOG" id="KOG0610">
    <property type="taxonomic scope" value="Eukaryota"/>
</dbReference>
<organism evidence="12 13">
    <name type="scientific">Moniliophthora roreri</name>
    <name type="common">Frosty pod rot fungus</name>
    <name type="synonym">Monilia roreri</name>
    <dbReference type="NCBI Taxonomy" id="221103"/>
    <lineage>
        <taxon>Eukaryota</taxon>
        <taxon>Fungi</taxon>
        <taxon>Dikarya</taxon>
        <taxon>Basidiomycota</taxon>
        <taxon>Agaricomycotina</taxon>
        <taxon>Agaricomycetes</taxon>
        <taxon>Agaricomycetidae</taxon>
        <taxon>Agaricales</taxon>
        <taxon>Marasmiineae</taxon>
        <taxon>Marasmiaceae</taxon>
        <taxon>Moniliophthora</taxon>
    </lineage>
</organism>
<dbReference type="PANTHER" id="PTHR45637">
    <property type="entry name" value="FLIPPASE KINASE 1-RELATED"/>
    <property type="match status" value="1"/>
</dbReference>
<comment type="similarity">
    <text evidence="1">Belongs to the protein kinase superfamily. AGC Ser/Thr protein kinase family.</text>
</comment>
<dbReference type="Gene3D" id="1.10.510.10">
    <property type="entry name" value="Transferase(Phosphotransferase) domain 1"/>
    <property type="match status" value="2"/>
</dbReference>
<evidence type="ECO:0000256" key="7">
    <source>
        <dbReference type="ARBA" id="ARBA00022777"/>
    </source>
</evidence>
<dbReference type="PROSITE" id="PS50011">
    <property type="entry name" value="PROTEIN_KINASE_DOM"/>
    <property type="match status" value="2"/>
</dbReference>
<keyword evidence="7" id="KW-0418">Kinase</keyword>
<dbReference type="GO" id="GO:0004674">
    <property type="term" value="F:protein serine/threonine kinase activity"/>
    <property type="evidence" value="ECO:0007669"/>
    <property type="project" value="UniProtKB-KW"/>
</dbReference>
<reference evidence="12 13" key="1">
    <citation type="submission" date="2015-12" db="EMBL/GenBank/DDBJ databases">
        <title>Draft genome sequence of Moniliophthora roreri, the causal agent of frosty pod rot of cacao.</title>
        <authorList>
            <person name="Aime M.C."/>
            <person name="Diaz-Valderrama J.R."/>
            <person name="Kijpornyongpan T."/>
            <person name="Phillips-Mora W."/>
        </authorList>
    </citation>
    <scope>NUCLEOTIDE SEQUENCE [LARGE SCALE GENOMIC DNA]</scope>
    <source>
        <strain evidence="12 13">MCA 2952</strain>
    </source>
</reference>
<dbReference type="InterPro" id="IPR000719">
    <property type="entry name" value="Prot_kinase_dom"/>
</dbReference>
<dbReference type="EMBL" id="LATX01002467">
    <property type="protein sequence ID" value="KTB28721.1"/>
    <property type="molecule type" value="Genomic_DNA"/>
</dbReference>
<evidence type="ECO:0000256" key="6">
    <source>
        <dbReference type="ARBA" id="ARBA00022741"/>
    </source>
</evidence>
<accession>A0A0W0EXE7</accession>
<keyword evidence="5" id="KW-0808">Transferase</keyword>
<evidence type="ECO:0000256" key="5">
    <source>
        <dbReference type="ARBA" id="ARBA00022679"/>
    </source>
</evidence>
<dbReference type="Pfam" id="PF00069">
    <property type="entry name" value="Pkinase"/>
    <property type="match status" value="1"/>
</dbReference>
<dbReference type="FunFam" id="3.30.200.20:FF:000524">
    <property type="entry name" value="Non-specific serine/threonine protein kinase"/>
    <property type="match status" value="1"/>
</dbReference>
<evidence type="ECO:0000259" key="11">
    <source>
        <dbReference type="PROSITE" id="PS50011"/>
    </source>
</evidence>
<dbReference type="PRINTS" id="PR00109">
    <property type="entry name" value="TYRKINASE"/>
</dbReference>
<evidence type="ECO:0000256" key="9">
    <source>
        <dbReference type="ARBA" id="ARBA00047899"/>
    </source>
</evidence>
<evidence type="ECO:0000256" key="8">
    <source>
        <dbReference type="ARBA" id="ARBA00022840"/>
    </source>
</evidence>
<evidence type="ECO:0000256" key="4">
    <source>
        <dbReference type="ARBA" id="ARBA00022553"/>
    </source>
</evidence>
<name>A0A0W0EXE7_MONRR</name>
<sequence>MNPPPLVIKDEELREVLAGILASPDSVKKLLTVDKSCVLKVVELLQAESVAISTSDDEYRRLCMRCLRALVKKHRILPTSMFLKNIKCHGEHPVGGGGFSDIWKGSAGDQAVCLKVIRIHIEGDHQKRDKIYSTFCQEALLWTHLKHPNVLPFLGVNTELFPSRFCLISPWMANGDIISFLQQFPNHDRLKSIAEIAAGLDYLHSLYIVHGDIKGVNILVDESLQCRLADFGLAAATGESLNTTSNSGAIKGSLRWMAPEIYTSTQNESESDKRSRDVYAYACTIYEIMTGRPPFHHLLEVALIYHIMVLKMRPERPIDAWCPDNLWNLVERCWADDPKQRPRTVHLHAYLKKLLHLRDTGNENGSAMFLDDMYTEQVATTNDTVGADFTPSPPSPLRRATKNESLTAPTHALDSSVLEAVSDTNRVPEEELRKPDLKRTYSGNSVKIRQAEVSPSSFSKVKMLGKGHVGKVYLVREKSNGKLYAMKVLSKHEMIERKKIKRVLVEQEILATANHPFIVTLYHSFQSESYLYLCMEYCRGGEFFRALQKRPGKCLTEDEARFYAAEVTAALEYIHLIGFIYRDLKPENILLHESGHIMLSDFDLASRSPEPAGLPAVTWAKGGAVVGGKGEDIPLINTMSCTANFRTNSFVGTEEYISPEVIVGQGHTAVIDWWALGILIYEMIYATTPFKGAGRSDTFTNIRTMPVRFRDTAKVTSTCKDCITRLLDKNEQTRLGSKSGGSEVKRHKWFAKVNWGLLRNRKPPIIPYSSNTDVNAPEMKESVSLHLENDAGTDRKAEGHGHLFEGFPCVTLLHDGD</sequence>
<dbReference type="EC" id="2.7.11.1" evidence="2"/>
<dbReference type="SUPFAM" id="SSF56112">
    <property type="entry name" value="Protein kinase-like (PK-like)"/>
    <property type="match status" value="2"/>
</dbReference>
<evidence type="ECO:0000256" key="1">
    <source>
        <dbReference type="ARBA" id="ARBA00009903"/>
    </source>
</evidence>
<comment type="catalytic activity">
    <reaction evidence="10">
        <text>L-seryl-[protein] + ATP = O-phospho-L-seryl-[protein] + ADP + H(+)</text>
        <dbReference type="Rhea" id="RHEA:17989"/>
        <dbReference type="Rhea" id="RHEA-COMP:9863"/>
        <dbReference type="Rhea" id="RHEA-COMP:11604"/>
        <dbReference type="ChEBI" id="CHEBI:15378"/>
        <dbReference type="ChEBI" id="CHEBI:29999"/>
        <dbReference type="ChEBI" id="CHEBI:30616"/>
        <dbReference type="ChEBI" id="CHEBI:83421"/>
        <dbReference type="ChEBI" id="CHEBI:456216"/>
        <dbReference type="EC" id="2.7.11.1"/>
    </reaction>
</comment>
<evidence type="ECO:0000256" key="3">
    <source>
        <dbReference type="ARBA" id="ARBA00022527"/>
    </source>
</evidence>
<dbReference type="Gene3D" id="3.30.200.20">
    <property type="entry name" value="Phosphorylase Kinase, domain 1"/>
    <property type="match status" value="1"/>
</dbReference>
<keyword evidence="6" id="KW-0547">Nucleotide-binding</keyword>
<dbReference type="Proteomes" id="UP000054988">
    <property type="component" value="Unassembled WGS sequence"/>
</dbReference>
<evidence type="ECO:0000256" key="10">
    <source>
        <dbReference type="ARBA" id="ARBA00048679"/>
    </source>
</evidence>
<dbReference type="InterPro" id="IPR001245">
    <property type="entry name" value="Ser-Thr/Tyr_kinase_cat_dom"/>
</dbReference>